<evidence type="ECO:0000313" key="1">
    <source>
        <dbReference type="EMBL" id="MBB1486028.1"/>
    </source>
</evidence>
<dbReference type="RefSeq" id="WP_182807804.1">
    <property type="nucleotide sequence ID" value="NZ_JACJFM010000004.1"/>
</dbReference>
<reference evidence="1 2" key="1">
    <citation type="submission" date="2020-08" db="EMBL/GenBank/DDBJ databases">
        <title>Oceanospirillum sp. nov. isolated from marine sediment.</title>
        <authorList>
            <person name="Ji X."/>
        </authorList>
    </citation>
    <scope>NUCLEOTIDE SEQUENCE [LARGE SCALE GENOMIC DNA]</scope>
    <source>
        <strain evidence="1 2">D5</strain>
    </source>
</reference>
<dbReference type="GO" id="GO:0016791">
    <property type="term" value="F:phosphatase activity"/>
    <property type="evidence" value="ECO:0007669"/>
    <property type="project" value="UniProtKB-ARBA"/>
</dbReference>
<dbReference type="GO" id="GO:0005829">
    <property type="term" value="C:cytosol"/>
    <property type="evidence" value="ECO:0007669"/>
    <property type="project" value="TreeGrafter"/>
</dbReference>
<sequence length="255" mass="28682">MPDLSSIRFLLTDVDDTLTTQGRLLPETLQAIYSLYEAGIKVIPVTGGCAGWCDQMVRTWPVDAVIGENGAFYFTLDENKRICQTSWHSEQEMKEKQKHLLEIATSILHTHPEVKLARDQAFRLADVAIDYNQDITGVSARQVQSIIDIFQQHGANARASSIHINAWFGNYSKRAMSERLLKQVYGITEAEILSCAAYVGDAPNDEPMFSWLKYTFGVSNINRHLEDMSYHPAHILSQECGRGFAELSGLILQSR</sequence>
<dbReference type="NCBIfam" id="TIGR01484">
    <property type="entry name" value="HAD-SF-IIB"/>
    <property type="match status" value="1"/>
</dbReference>
<organism evidence="1 2">
    <name type="scientific">Oceanospirillum sediminis</name>
    <dbReference type="NCBI Taxonomy" id="2760088"/>
    <lineage>
        <taxon>Bacteria</taxon>
        <taxon>Pseudomonadati</taxon>
        <taxon>Pseudomonadota</taxon>
        <taxon>Gammaproteobacteria</taxon>
        <taxon>Oceanospirillales</taxon>
        <taxon>Oceanospirillaceae</taxon>
        <taxon>Oceanospirillum</taxon>
    </lineage>
</organism>
<evidence type="ECO:0000313" key="2">
    <source>
        <dbReference type="Proteomes" id="UP000565262"/>
    </source>
</evidence>
<protein>
    <submittedName>
        <fullName evidence="1">HAD-IIB family hydrolase</fullName>
    </submittedName>
</protein>
<keyword evidence="2" id="KW-1185">Reference proteome</keyword>
<dbReference type="AlphaFoldDB" id="A0A839IM45"/>
<dbReference type="SUPFAM" id="SSF56784">
    <property type="entry name" value="HAD-like"/>
    <property type="match status" value="1"/>
</dbReference>
<accession>A0A839IM45</accession>
<keyword evidence="1" id="KW-0378">Hydrolase</keyword>
<dbReference type="InterPro" id="IPR036412">
    <property type="entry name" value="HAD-like_sf"/>
</dbReference>
<dbReference type="Pfam" id="PF08282">
    <property type="entry name" value="Hydrolase_3"/>
    <property type="match status" value="1"/>
</dbReference>
<name>A0A839IM45_9GAMM</name>
<dbReference type="PANTHER" id="PTHR10000">
    <property type="entry name" value="PHOSPHOSERINE PHOSPHATASE"/>
    <property type="match status" value="1"/>
</dbReference>
<dbReference type="Proteomes" id="UP000565262">
    <property type="component" value="Unassembled WGS sequence"/>
</dbReference>
<proteinExistence type="predicted"/>
<gene>
    <name evidence="1" type="ORF">H4O21_05335</name>
</gene>
<dbReference type="GO" id="GO:0000287">
    <property type="term" value="F:magnesium ion binding"/>
    <property type="evidence" value="ECO:0007669"/>
    <property type="project" value="UniProtKB-ARBA"/>
</dbReference>
<comment type="caution">
    <text evidence="1">The sequence shown here is derived from an EMBL/GenBank/DDBJ whole genome shotgun (WGS) entry which is preliminary data.</text>
</comment>
<dbReference type="InterPro" id="IPR023214">
    <property type="entry name" value="HAD_sf"/>
</dbReference>
<dbReference type="PANTHER" id="PTHR10000:SF8">
    <property type="entry name" value="HAD SUPERFAMILY HYDROLASE-LIKE, TYPE 3"/>
    <property type="match status" value="1"/>
</dbReference>
<dbReference type="Gene3D" id="3.40.50.1000">
    <property type="entry name" value="HAD superfamily/HAD-like"/>
    <property type="match status" value="2"/>
</dbReference>
<dbReference type="InterPro" id="IPR006379">
    <property type="entry name" value="HAD-SF_hydro_IIB"/>
</dbReference>
<dbReference type="EMBL" id="JACJFM010000004">
    <property type="protein sequence ID" value="MBB1486028.1"/>
    <property type="molecule type" value="Genomic_DNA"/>
</dbReference>